<keyword evidence="2" id="KW-0645">Protease</keyword>
<accession>A0ABV1D4Z9</accession>
<evidence type="ECO:0000313" key="2">
    <source>
        <dbReference type="EMBL" id="MEQ2424154.1"/>
    </source>
</evidence>
<keyword evidence="2" id="KW-0378">Hydrolase</keyword>
<feature type="domain" description="Peptidase M24" evidence="1">
    <location>
        <begin position="205"/>
        <end position="396"/>
    </location>
</feature>
<dbReference type="SUPFAM" id="SSF53092">
    <property type="entry name" value="Creatinase/prolidase N-terminal domain"/>
    <property type="match status" value="1"/>
</dbReference>
<dbReference type="SUPFAM" id="SSF55920">
    <property type="entry name" value="Creatinase/aminopeptidase"/>
    <property type="match status" value="1"/>
</dbReference>
<dbReference type="Gene3D" id="3.90.230.10">
    <property type="entry name" value="Creatinase/methionine aminopeptidase superfamily"/>
    <property type="match status" value="1"/>
</dbReference>
<dbReference type="Gene3D" id="3.40.350.10">
    <property type="entry name" value="Creatinase/prolidase N-terminal domain"/>
    <property type="match status" value="1"/>
</dbReference>
<gene>
    <name evidence="2" type="ORF">WMQ36_04145</name>
</gene>
<dbReference type="PANTHER" id="PTHR46112">
    <property type="entry name" value="AMINOPEPTIDASE"/>
    <property type="match status" value="1"/>
</dbReference>
<keyword evidence="3" id="KW-1185">Reference proteome</keyword>
<protein>
    <submittedName>
        <fullName evidence="2">Aminopeptidase P family protein</fullName>
    </submittedName>
</protein>
<evidence type="ECO:0000259" key="1">
    <source>
        <dbReference type="Pfam" id="PF00557"/>
    </source>
</evidence>
<dbReference type="CDD" id="cd01066">
    <property type="entry name" value="APP_MetAP"/>
    <property type="match status" value="1"/>
</dbReference>
<dbReference type="RefSeq" id="WP_050927355.1">
    <property type="nucleotide sequence ID" value="NZ_JBBMFM010000009.1"/>
</dbReference>
<dbReference type="InterPro" id="IPR050659">
    <property type="entry name" value="Peptidase_M24B"/>
</dbReference>
<evidence type="ECO:0000313" key="3">
    <source>
        <dbReference type="Proteomes" id="UP001454086"/>
    </source>
</evidence>
<proteinExistence type="predicted"/>
<dbReference type="InterPro" id="IPR000994">
    <property type="entry name" value="Pept_M24"/>
</dbReference>
<sequence>MEIIYDKVNMPVPHGNYLPVDITAGTMEEHRQKVLHKMREFGLDVLVIYADREHGANYAYLTGFEPRFEESVLVLHKDGTCWMMLGNENLKMGRYSFIQGKVIHVPHFSLPYQPMEPLKDMTGLVEEAGIQDGMTIGCAGWKHFTSKCKGEENLLDIPAFIADALRKGNPNGILLSASGIFLDSQQGLRTRVNANEIAHYEFGAGMASVKVLEAMNEIRPGKSEMEIAGHLSAYGQPATVTTICAAGERFTDAVVFPRNKPIQRGDRISITFGLRGGLTSRAAYVGEDRIDLPKGEQDYIEKVAIPYYKAAVTWYEMIGIGVSCSKIYETIEEVLPKERFHWSLNPGHYTGADEWTASPIYPGSEVKLESGMMLQMDIIPSVPGYGGTGAEDGIAIADQDLRNQIQERYPAVWERIKARREYMKNSLGIVLREEILPMSDLCGYLRPLILNHGYALRKKQ</sequence>
<comment type="caution">
    <text evidence="2">The sequence shown here is derived from an EMBL/GenBank/DDBJ whole genome shotgun (WGS) entry which is preliminary data.</text>
</comment>
<dbReference type="PANTHER" id="PTHR46112:SF2">
    <property type="entry name" value="XAA-PRO AMINOPEPTIDASE P-RELATED"/>
    <property type="match status" value="1"/>
</dbReference>
<organism evidence="2 3">
    <name type="scientific">Enterocloster hominis</name>
    <name type="common">ex Hitch et al. 2024</name>
    <dbReference type="NCBI Taxonomy" id="1917870"/>
    <lineage>
        <taxon>Bacteria</taxon>
        <taxon>Bacillati</taxon>
        <taxon>Bacillota</taxon>
        <taxon>Clostridia</taxon>
        <taxon>Lachnospirales</taxon>
        <taxon>Lachnospiraceae</taxon>
        <taxon>Enterocloster</taxon>
    </lineage>
</organism>
<keyword evidence="2" id="KW-0031">Aminopeptidase</keyword>
<dbReference type="EMBL" id="JBBMFM010000009">
    <property type="protein sequence ID" value="MEQ2424154.1"/>
    <property type="molecule type" value="Genomic_DNA"/>
</dbReference>
<name>A0ABV1D4Z9_9FIRM</name>
<reference evidence="2 3" key="1">
    <citation type="submission" date="2024-03" db="EMBL/GenBank/DDBJ databases">
        <title>Human intestinal bacterial collection.</title>
        <authorList>
            <person name="Pauvert C."/>
            <person name="Hitch T.C.A."/>
            <person name="Clavel T."/>
        </authorList>
    </citation>
    <scope>NUCLEOTIDE SEQUENCE [LARGE SCALE GENOMIC DNA]</scope>
    <source>
        <strain evidence="2 3">CLA-SR-H021</strain>
    </source>
</reference>
<dbReference type="Pfam" id="PF00557">
    <property type="entry name" value="Peptidase_M24"/>
    <property type="match status" value="1"/>
</dbReference>
<dbReference type="InterPro" id="IPR029149">
    <property type="entry name" value="Creatin/AminoP/Spt16_N"/>
</dbReference>
<dbReference type="GO" id="GO:0004177">
    <property type="term" value="F:aminopeptidase activity"/>
    <property type="evidence" value="ECO:0007669"/>
    <property type="project" value="UniProtKB-KW"/>
</dbReference>
<dbReference type="InterPro" id="IPR036005">
    <property type="entry name" value="Creatinase/aminopeptidase-like"/>
</dbReference>
<dbReference type="Proteomes" id="UP001454086">
    <property type="component" value="Unassembled WGS sequence"/>
</dbReference>